<dbReference type="GO" id="GO:0140664">
    <property type="term" value="F:ATP-dependent DNA damage sensor activity"/>
    <property type="evidence" value="ECO:0007669"/>
    <property type="project" value="InterPro"/>
</dbReference>
<keyword evidence="6 7" id="KW-0234">DNA repair</keyword>
<evidence type="ECO:0000256" key="1">
    <source>
        <dbReference type="ARBA" id="ARBA00006271"/>
    </source>
</evidence>
<dbReference type="PIRSF" id="PIRSF037677">
    <property type="entry name" value="DNA_mis_repair_Msh6"/>
    <property type="match status" value="1"/>
</dbReference>
<proteinExistence type="inferred from homology"/>
<dbReference type="Pfam" id="PF05190">
    <property type="entry name" value="MutS_IV"/>
    <property type="match status" value="1"/>
</dbReference>
<keyword evidence="3 7" id="KW-0227">DNA damage</keyword>
<dbReference type="AlphaFoldDB" id="A0A2B4SH10"/>
<dbReference type="SUPFAM" id="SSF52540">
    <property type="entry name" value="P-loop containing nucleoside triphosphate hydrolases"/>
    <property type="match status" value="1"/>
</dbReference>
<gene>
    <name evidence="10" type="primary">mutS</name>
    <name evidence="10" type="ORF">AWC38_SpisGene7522</name>
</gene>
<dbReference type="Gene3D" id="3.40.50.300">
    <property type="entry name" value="P-loop containing nucleotide triphosphate hydrolases"/>
    <property type="match status" value="1"/>
</dbReference>
<dbReference type="InterPro" id="IPR007860">
    <property type="entry name" value="DNA_mmatch_repair_MutS_con_dom"/>
</dbReference>
<keyword evidence="2 7" id="KW-0547">Nucleotide-binding</keyword>
<dbReference type="Pfam" id="PF00488">
    <property type="entry name" value="MutS_V"/>
    <property type="match status" value="1"/>
</dbReference>
<dbReference type="InterPro" id="IPR007695">
    <property type="entry name" value="DNA_mismatch_repair_MutS-lik_N"/>
</dbReference>
<dbReference type="GO" id="GO:0005524">
    <property type="term" value="F:ATP binding"/>
    <property type="evidence" value="ECO:0007669"/>
    <property type="project" value="UniProtKB-KW"/>
</dbReference>
<dbReference type="SUPFAM" id="SSF48334">
    <property type="entry name" value="DNA repair protein MutS, domain III"/>
    <property type="match status" value="1"/>
</dbReference>
<dbReference type="SMART" id="SM00533">
    <property type="entry name" value="MUTSd"/>
    <property type="match status" value="1"/>
</dbReference>
<keyword evidence="4" id="KW-0067">ATP-binding</keyword>
<protein>
    <submittedName>
        <fullName evidence="10">DNA mismatch repair protein MutS</fullName>
    </submittedName>
</protein>
<dbReference type="InterPro" id="IPR036187">
    <property type="entry name" value="DNA_mismatch_repair_MutS_sf"/>
</dbReference>
<organism evidence="10 11">
    <name type="scientific">Stylophora pistillata</name>
    <name type="common">Smooth cauliflower coral</name>
    <dbReference type="NCBI Taxonomy" id="50429"/>
    <lineage>
        <taxon>Eukaryota</taxon>
        <taxon>Metazoa</taxon>
        <taxon>Cnidaria</taxon>
        <taxon>Anthozoa</taxon>
        <taxon>Hexacorallia</taxon>
        <taxon>Scleractinia</taxon>
        <taxon>Astrocoeniina</taxon>
        <taxon>Pocilloporidae</taxon>
        <taxon>Stylophora</taxon>
    </lineage>
</organism>
<dbReference type="InterPro" id="IPR017261">
    <property type="entry name" value="DNA_mismatch_repair_MutS/MSH"/>
</dbReference>
<comment type="caution">
    <text evidence="10">The sequence shown here is derived from an EMBL/GenBank/DDBJ whole genome shotgun (WGS) entry which is preliminary data.</text>
</comment>
<keyword evidence="5 7" id="KW-0238">DNA-binding</keyword>
<evidence type="ECO:0000256" key="2">
    <source>
        <dbReference type="ARBA" id="ARBA00022741"/>
    </source>
</evidence>
<dbReference type="Pfam" id="PF05192">
    <property type="entry name" value="MutS_III"/>
    <property type="match status" value="1"/>
</dbReference>
<dbReference type="InterPro" id="IPR007861">
    <property type="entry name" value="DNA_mismatch_repair_MutS_clamp"/>
</dbReference>
<dbReference type="SUPFAM" id="SSF55271">
    <property type="entry name" value="DNA repair protein MutS, domain I"/>
    <property type="match status" value="1"/>
</dbReference>
<evidence type="ECO:0000256" key="7">
    <source>
        <dbReference type="RuleBase" id="RU003756"/>
    </source>
</evidence>
<dbReference type="GO" id="GO:0030983">
    <property type="term" value="F:mismatched DNA binding"/>
    <property type="evidence" value="ECO:0007669"/>
    <property type="project" value="InterPro"/>
</dbReference>
<evidence type="ECO:0000313" key="10">
    <source>
        <dbReference type="EMBL" id="PFX27772.1"/>
    </source>
</evidence>
<reference evidence="11" key="1">
    <citation type="journal article" date="2017" name="bioRxiv">
        <title>Comparative analysis of the genomes of Stylophora pistillata and Acropora digitifera provides evidence for extensive differences between species of corals.</title>
        <authorList>
            <person name="Voolstra C.R."/>
            <person name="Li Y."/>
            <person name="Liew Y.J."/>
            <person name="Baumgarten S."/>
            <person name="Zoccola D."/>
            <person name="Flot J.-F."/>
            <person name="Tambutte S."/>
            <person name="Allemand D."/>
            <person name="Aranda M."/>
        </authorList>
    </citation>
    <scope>NUCLEOTIDE SEQUENCE [LARGE SCALE GENOMIC DNA]</scope>
</reference>
<dbReference type="PANTHER" id="PTHR11361">
    <property type="entry name" value="DNA MISMATCH REPAIR PROTEIN MUTS FAMILY MEMBER"/>
    <property type="match status" value="1"/>
</dbReference>
<dbReference type="Pfam" id="PF05188">
    <property type="entry name" value="MutS_II"/>
    <property type="match status" value="1"/>
</dbReference>
<evidence type="ECO:0000256" key="8">
    <source>
        <dbReference type="SAM" id="MobiDB-lite"/>
    </source>
</evidence>
<keyword evidence="11" id="KW-1185">Reference proteome</keyword>
<name>A0A2B4SH10_STYPI</name>
<dbReference type="InterPro" id="IPR027417">
    <property type="entry name" value="P-loop_NTPase"/>
</dbReference>
<dbReference type="SUPFAM" id="SSF53150">
    <property type="entry name" value="DNA repair protein MutS, domain II"/>
    <property type="match status" value="1"/>
</dbReference>
<evidence type="ECO:0000256" key="5">
    <source>
        <dbReference type="ARBA" id="ARBA00023125"/>
    </source>
</evidence>
<evidence type="ECO:0000313" key="11">
    <source>
        <dbReference type="Proteomes" id="UP000225706"/>
    </source>
</evidence>
<dbReference type="GO" id="GO:0005739">
    <property type="term" value="C:mitochondrion"/>
    <property type="evidence" value="ECO:0007669"/>
    <property type="project" value="TreeGrafter"/>
</dbReference>
<evidence type="ECO:0000256" key="3">
    <source>
        <dbReference type="ARBA" id="ARBA00022763"/>
    </source>
</evidence>
<dbReference type="Proteomes" id="UP000225706">
    <property type="component" value="Unassembled WGS sequence"/>
</dbReference>
<dbReference type="Gene3D" id="1.10.1420.10">
    <property type="match status" value="2"/>
</dbReference>
<dbReference type="InterPro" id="IPR007696">
    <property type="entry name" value="DNA_mismatch_repair_MutS_core"/>
</dbReference>
<comment type="function">
    <text evidence="7">Component of the post-replicative DNA mismatch repair system (MMR).</text>
</comment>
<dbReference type="InterPro" id="IPR045076">
    <property type="entry name" value="MutS"/>
</dbReference>
<dbReference type="GO" id="GO:0005634">
    <property type="term" value="C:nucleus"/>
    <property type="evidence" value="ECO:0007669"/>
    <property type="project" value="TreeGrafter"/>
</dbReference>
<evidence type="ECO:0000256" key="6">
    <source>
        <dbReference type="ARBA" id="ARBA00023204"/>
    </source>
</evidence>
<dbReference type="Gene3D" id="3.30.420.110">
    <property type="entry name" value="MutS, connector domain"/>
    <property type="match status" value="1"/>
</dbReference>
<accession>A0A2B4SH10</accession>
<dbReference type="GO" id="GO:0006298">
    <property type="term" value="P:mismatch repair"/>
    <property type="evidence" value="ECO:0007669"/>
    <property type="project" value="InterPro"/>
</dbReference>
<dbReference type="InterPro" id="IPR036678">
    <property type="entry name" value="MutS_con_dom_sf"/>
</dbReference>
<feature type="compositionally biased region" description="Polar residues" evidence="8">
    <location>
        <begin position="876"/>
        <end position="885"/>
    </location>
</feature>
<evidence type="ECO:0000256" key="4">
    <source>
        <dbReference type="ARBA" id="ARBA00022840"/>
    </source>
</evidence>
<dbReference type="Pfam" id="PF01624">
    <property type="entry name" value="MutS_I"/>
    <property type="match status" value="1"/>
</dbReference>
<dbReference type="EMBL" id="LSMT01000096">
    <property type="protein sequence ID" value="PFX27772.1"/>
    <property type="molecule type" value="Genomic_DNA"/>
</dbReference>
<comment type="similarity">
    <text evidence="1 7">Belongs to the DNA mismatch repair MutS family.</text>
</comment>
<dbReference type="GO" id="GO:0043504">
    <property type="term" value="P:mitochondrial DNA repair"/>
    <property type="evidence" value="ECO:0007669"/>
    <property type="project" value="TreeGrafter"/>
</dbReference>
<dbReference type="InterPro" id="IPR016151">
    <property type="entry name" value="DNA_mismatch_repair_MutS_N"/>
</dbReference>
<dbReference type="SMART" id="SM00534">
    <property type="entry name" value="MUTSac"/>
    <property type="match status" value="1"/>
</dbReference>
<dbReference type="Gene3D" id="3.40.1170.10">
    <property type="entry name" value="DNA repair protein MutS, domain I"/>
    <property type="match status" value="1"/>
</dbReference>
<dbReference type="OrthoDB" id="10252754at2759"/>
<feature type="region of interest" description="Disordered" evidence="8">
    <location>
        <begin position="864"/>
        <end position="885"/>
    </location>
</feature>
<dbReference type="NCBIfam" id="NF003810">
    <property type="entry name" value="PRK05399.1"/>
    <property type="match status" value="1"/>
</dbReference>
<evidence type="ECO:0000259" key="9">
    <source>
        <dbReference type="PROSITE" id="PS00486"/>
    </source>
</evidence>
<dbReference type="InterPro" id="IPR000432">
    <property type="entry name" value="DNA_mismatch_repair_MutS_C"/>
</dbReference>
<dbReference type="STRING" id="50429.A0A2B4SH10"/>
<dbReference type="PROSITE" id="PS00486">
    <property type="entry name" value="DNA_MISMATCH_REPAIR_2"/>
    <property type="match status" value="1"/>
</dbReference>
<dbReference type="PANTHER" id="PTHR11361:SF34">
    <property type="entry name" value="DNA MISMATCH REPAIR PROTEIN MSH1, MITOCHONDRIAL"/>
    <property type="match status" value="1"/>
</dbReference>
<feature type="domain" description="DNA mismatch repair proteins mutS family" evidence="9">
    <location>
        <begin position="737"/>
        <end position="753"/>
    </location>
</feature>
<sequence length="925" mass="103048">MAGMHARLFVGRSINIFGRKEIFYDFVKSIVTSSRITSDKNVKMTGLSKQYLSIKNKYPEFIVLFQVGDFYEIYSSDAVKVAEKTSLRISRNPNVNKLMAGFPVRSLDSWLSTLVQQGFQLAICPQFPDKTPSTSKLLHREVVRLVTPGTLLDPLKPDANFLMSIACGPDSSLGFAWLDLSTGEFHHGVSQVENLEEDLSRINPAEILMAEEHLESLGAKHNHKTGTNIKRSTLENVKDYHLTIVPSDWFTVDSLHQDSALARLLKSVNFSQFSSLEMASGSALLKFVSYTQRDIAPLLNQPSKFSLQTHMAIDSNTRRALELTKPLVGADSKATLFGVMNNTATASGQRLLYSRLCAPSNDVNVIQKRLIEVDFFCMNRHLAEDIQKALKSCPDVERQMQKIATGAASLSDLHAIYSAIALYKYILLLLHDTYFDVNVRAIEELLMEDFSLLDDLYKELDTAVGKVESEHTVMKGYSNKADKIKENLYENAKQVHELKDVYRVGLKIPRLTISNHKSFIRVVEIPLTKKNSLEGKQDFVFLESTKDKARYSTLKLQELNAKWKALQEENETIQRELSDDLSHQVTSHAESLKKMAVALAELDVSSSLAVLALKRGYVKPIIGNQNEFLVKGGRHPVVDVLQPNSFVCNDCDLSEKNLWIITGPNMGGKSTFLRQNALIAILAQAGSFVPAQSAKIGVIDRLFARIGATDNLAQHQSTFMTEMLETAFILAQATEKSLVVVDEVGRGTSVLDGVSIAWAVVEHLHSSIKCRTLASTHYYQLAKLAHTLPRVDCYHVTALRSKNGLSFTYKIMRGCDRKSFGIDVAKLAGVPITVEARAREILQVFEDKGNSFEVTLEEDKLVPESQAAQKGKEHSNTSSLIPANDSQVESELTKALLVLNPELLTPKQALEIIYDLQSKARCKSS</sequence>